<keyword evidence="1" id="KW-0808">Transferase</keyword>
<dbReference type="InterPro" id="IPR050179">
    <property type="entry name" value="Trans_hexapeptide_repeat"/>
</dbReference>
<dbReference type="Pfam" id="PF17836">
    <property type="entry name" value="PglD_N"/>
    <property type="match status" value="1"/>
</dbReference>
<dbReference type="AlphaFoldDB" id="A0A3B0Y7H3"/>
<organism evidence="3">
    <name type="scientific">hydrothermal vent metagenome</name>
    <dbReference type="NCBI Taxonomy" id="652676"/>
    <lineage>
        <taxon>unclassified sequences</taxon>
        <taxon>metagenomes</taxon>
        <taxon>ecological metagenomes</taxon>
    </lineage>
</organism>
<accession>A0A3B0Y7H3</accession>
<sequence>MKCLAILGASGHGKVVADCAESAGWDKVFFFDDAWPKCNVNGAWVVVGNTETLLNNLSNYDGVVVAIGDNAIRCKKQNDLFSQNAPLVSIVHPSAVISHYAKLGVGSVIMAGAVINVDSKLGSSCIVNTAATIDHDCVLGDGVHISPGAQLAGGVIVGDGSWIGIGANVCQLITIGNNSIVGAGAVVINNVKNMSTVVGVPANYLSDDKI</sequence>
<name>A0A3B0Y7H3_9ZZZZ</name>
<dbReference type="PANTHER" id="PTHR43300">
    <property type="entry name" value="ACETYLTRANSFERASE"/>
    <property type="match status" value="1"/>
</dbReference>
<dbReference type="PROSITE" id="PS00101">
    <property type="entry name" value="HEXAPEP_TRANSFERASES"/>
    <property type="match status" value="1"/>
</dbReference>
<dbReference type="Gene3D" id="2.160.10.10">
    <property type="entry name" value="Hexapeptide repeat proteins"/>
    <property type="match status" value="1"/>
</dbReference>
<dbReference type="PANTHER" id="PTHR43300:SF7">
    <property type="entry name" value="UDP-N-ACETYLBACILLOSAMINE N-ACETYLTRANSFERASE"/>
    <property type="match status" value="1"/>
</dbReference>
<dbReference type="Gene3D" id="3.40.50.20">
    <property type="match status" value="1"/>
</dbReference>
<dbReference type="NCBIfam" id="TIGR03570">
    <property type="entry name" value="NeuD_NnaD"/>
    <property type="match status" value="1"/>
</dbReference>
<dbReference type="InterPro" id="IPR020019">
    <property type="entry name" value="AcTrfase_PglD-like"/>
</dbReference>
<proteinExistence type="predicted"/>
<dbReference type="InterPro" id="IPR011004">
    <property type="entry name" value="Trimer_LpxA-like_sf"/>
</dbReference>
<dbReference type="CDD" id="cd03360">
    <property type="entry name" value="LbH_AT_putative"/>
    <property type="match status" value="1"/>
</dbReference>
<dbReference type="SUPFAM" id="SSF51161">
    <property type="entry name" value="Trimeric LpxA-like enzymes"/>
    <property type="match status" value="1"/>
</dbReference>
<reference evidence="3" key="1">
    <citation type="submission" date="2018-06" db="EMBL/GenBank/DDBJ databases">
        <authorList>
            <person name="Zhirakovskaya E."/>
        </authorList>
    </citation>
    <scope>NUCLEOTIDE SEQUENCE</scope>
</reference>
<evidence type="ECO:0000259" key="2">
    <source>
        <dbReference type="Pfam" id="PF17836"/>
    </source>
</evidence>
<gene>
    <name evidence="3" type="ORF">MNBD_GAMMA12-3536</name>
</gene>
<evidence type="ECO:0000256" key="1">
    <source>
        <dbReference type="ARBA" id="ARBA00022679"/>
    </source>
</evidence>
<dbReference type="InterPro" id="IPR018357">
    <property type="entry name" value="Hexapep_transf_CS"/>
</dbReference>
<evidence type="ECO:0000313" key="3">
    <source>
        <dbReference type="EMBL" id="VAW76708.1"/>
    </source>
</evidence>
<protein>
    <submittedName>
        <fullName evidence="3">4-amino-6-deoxy-N-Acetyl-D-hexosaminyl-(Lipid carrier) acetyltrasferase</fullName>
    </submittedName>
</protein>
<dbReference type="GO" id="GO:0016740">
    <property type="term" value="F:transferase activity"/>
    <property type="evidence" value="ECO:0007669"/>
    <property type="project" value="UniProtKB-KW"/>
</dbReference>
<feature type="domain" description="PglD N-terminal" evidence="2">
    <location>
        <begin position="4"/>
        <end position="78"/>
    </location>
</feature>
<dbReference type="InterPro" id="IPR041561">
    <property type="entry name" value="PglD_N"/>
</dbReference>
<dbReference type="EMBL" id="UOFL01000112">
    <property type="protein sequence ID" value="VAW76708.1"/>
    <property type="molecule type" value="Genomic_DNA"/>
</dbReference>